<accession>A0A5S9R4V2</accession>
<dbReference type="AlphaFoldDB" id="A0A5S9R4V2"/>
<dbReference type="InterPro" id="IPR009061">
    <property type="entry name" value="DNA-bd_dom_put_sf"/>
</dbReference>
<protein>
    <submittedName>
        <fullName evidence="3">HTH-type transcriptional activator mta</fullName>
    </submittedName>
</protein>
<dbReference type="SMART" id="SM00422">
    <property type="entry name" value="HTH_MERR"/>
    <property type="match status" value="1"/>
</dbReference>
<keyword evidence="4" id="KW-1185">Reference proteome</keyword>
<dbReference type="EMBL" id="CACSIP010000030">
    <property type="protein sequence ID" value="CAA0127459.1"/>
    <property type="molecule type" value="Genomic_DNA"/>
</dbReference>
<sequence length="141" mass="15496">MGGTQSAHMQIGQVAARTELSIRTVRHYDDVGLVTPSVRSAGGFRLYTEADVDRLLVIRRMKPLGFTLAEMKELLTALDVLDDAKSSAAERDNAVQQLRDYRTKTDESADRLRLQLAYAEELAGLLAQRAQVKGRGTGGPH</sequence>
<dbReference type="PROSITE" id="PS50937">
    <property type="entry name" value="HTH_MERR_2"/>
    <property type="match status" value="1"/>
</dbReference>
<feature type="domain" description="HTH merR-type" evidence="2">
    <location>
        <begin position="8"/>
        <end position="77"/>
    </location>
</feature>
<dbReference type="Pfam" id="PF13411">
    <property type="entry name" value="MerR_1"/>
    <property type="match status" value="1"/>
</dbReference>
<gene>
    <name evidence="3" type="primary">mta</name>
    <name evidence="3" type="ORF">AELLOGFF_05211</name>
</gene>
<dbReference type="PANTHER" id="PTHR30204:SF93">
    <property type="entry name" value="HTH MERR-TYPE DOMAIN-CONTAINING PROTEIN"/>
    <property type="match status" value="1"/>
</dbReference>
<evidence type="ECO:0000259" key="2">
    <source>
        <dbReference type="PROSITE" id="PS50937"/>
    </source>
</evidence>
<evidence type="ECO:0000256" key="1">
    <source>
        <dbReference type="ARBA" id="ARBA00023125"/>
    </source>
</evidence>
<keyword evidence="1" id="KW-0238">DNA-binding</keyword>
<dbReference type="PRINTS" id="PR00040">
    <property type="entry name" value="HTHMERR"/>
</dbReference>
<name>A0A5S9R4V2_MYCVN</name>
<evidence type="ECO:0000313" key="3">
    <source>
        <dbReference type="EMBL" id="CAA0127459.1"/>
    </source>
</evidence>
<dbReference type="GO" id="GO:0003700">
    <property type="term" value="F:DNA-binding transcription factor activity"/>
    <property type="evidence" value="ECO:0007669"/>
    <property type="project" value="InterPro"/>
</dbReference>
<dbReference type="Gene3D" id="1.10.1660.10">
    <property type="match status" value="1"/>
</dbReference>
<dbReference type="SUPFAM" id="SSF46955">
    <property type="entry name" value="Putative DNA-binding domain"/>
    <property type="match status" value="1"/>
</dbReference>
<proteinExistence type="predicted"/>
<dbReference type="GO" id="GO:0003677">
    <property type="term" value="F:DNA binding"/>
    <property type="evidence" value="ECO:0007669"/>
    <property type="project" value="UniProtKB-KW"/>
</dbReference>
<dbReference type="Proteomes" id="UP000430146">
    <property type="component" value="Unassembled WGS sequence"/>
</dbReference>
<dbReference type="InterPro" id="IPR047057">
    <property type="entry name" value="MerR_fam"/>
</dbReference>
<dbReference type="PANTHER" id="PTHR30204">
    <property type="entry name" value="REDOX-CYCLING DRUG-SENSING TRANSCRIPTIONAL ACTIVATOR SOXR"/>
    <property type="match status" value="1"/>
</dbReference>
<reference evidence="3 4" key="1">
    <citation type="submission" date="2019-11" db="EMBL/GenBank/DDBJ databases">
        <authorList>
            <person name="Holert J."/>
        </authorList>
    </citation>
    <scope>NUCLEOTIDE SEQUENCE [LARGE SCALE GENOMIC DNA]</scope>
    <source>
        <strain evidence="3">BC8_1</strain>
    </source>
</reference>
<dbReference type="InterPro" id="IPR000551">
    <property type="entry name" value="MerR-type_HTH_dom"/>
</dbReference>
<organism evidence="3 4">
    <name type="scientific">Mycolicibacterium vanbaalenii</name>
    <name type="common">Mycobacterium vanbaalenii</name>
    <dbReference type="NCBI Taxonomy" id="110539"/>
    <lineage>
        <taxon>Bacteria</taxon>
        <taxon>Bacillati</taxon>
        <taxon>Actinomycetota</taxon>
        <taxon>Actinomycetes</taxon>
        <taxon>Mycobacteriales</taxon>
        <taxon>Mycobacteriaceae</taxon>
        <taxon>Mycolicibacterium</taxon>
    </lineage>
</organism>
<dbReference type="PROSITE" id="PS00552">
    <property type="entry name" value="HTH_MERR_1"/>
    <property type="match status" value="1"/>
</dbReference>
<evidence type="ECO:0000313" key="4">
    <source>
        <dbReference type="Proteomes" id="UP000430146"/>
    </source>
</evidence>